<evidence type="ECO:0000313" key="2">
    <source>
        <dbReference type="EMBL" id="PHZ14050.1"/>
    </source>
</evidence>
<dbReference type="GO" id="GO:0016301">
    <property type="term" value="F:kinase activity"/>
    <property type="evidence" value="ECO:0007669"/>
    <property type="project" value="UniProtKB-KW"/>
</dbReference>
<reference evidence="2 3" key="1">
    <citation type="journal article" date="2016" name="Proc. Natl. Acad. Sci. U.S.A.">
        <title>Lipid metabolic changes in an early divergent fungus govern the establishment of a mutualistic symbiosis with endobacteria.</title>
        <authorList>
            <person name="Lastovetsky O.A."/>
            <person name="Gaspar M.L."/>
            <person name="Mondo S.J."/>
            <person name="LaButti K.M."/>
            <person name="Sandor L."/>
            <person name="Grigoriev I.V."/>
            <person name="Henry S.A."/>
            <person name="Pawlowska T.E."/>
        </authorList>
    </citation>
    <scope>NUCLEOTIDE SEQUENCE [LARGE SCALE GENOMIC DNA]</scope>
    <source>
        <strain evidence="2 3">ATCC 52813</strain>
    </source>
</reference>
<dbReference type="EMBL" id="KZ303846">
    <property type="protein sequence ID" value="PHZ14050.1"/>
    <property type="molecule type" value="Genomic_DNA"/>
</dbReference>
<evidence type="ECO:0000313" key="3">
    <source>
        <dbReference type="Proteomes" id="UP000242254"/>
    </source>
</evidence>
<dbReference type="SUPFAM" id="SSF53613">
    <property type="entry name" value="Ribokinase-like"/>
    <property type="match status" value="1"/>
</dbReference>
<name>A0A2G4SZ53_RHIZD</name>
<evidence type="ECO:0000259" key="1">
    <source>
        <dbReference type="Pfam" id="PF00294"/>
    </source>
</evidence>
<dbReference type="Proteomes" id="UP000242254">
    <property type="component" value="Unassembled WGS sequence"/>
</dbReference>
<dbReference type="PANTHER" id="PTHR47098:SF2">
    <property type="entry name" value="PROTEIN MAK32"/>
    <property type="match status" value="1"/>
</dbReference>
<dbReference type="RefSeq" id="XP_023467758.1">
    <property type="nucleotide sequence ID" value="XM_023608469.1"/>
</dbReference>
<dbReference type="InterPro" id="IPR029056">
    <property type="entry name" value="Ribokinase-like"/>
</dbReference>
<keyword evidence="3" id="KW-1185">Reference proteome</keyword>
<organism evidence="2 3">
    <name type="scientific">Rhizopus microsporus ATCC 52813</name>
    <dbReference type="NCBI Taxonomy" id="1340429"/>
    <lineage>
        <taxon>Eukaryota</taxon>
        <taxon>Fungi</taxon>
        <taxon>Fungi incertae sedis</taxon>
        <taxon>Mucoromycota</taxon>
        <taxon>Mucoromycotina</taxon>
        <taxon>Mucoromycetes</taxon>
        <taxon>Mucorales</taxon>
        <taxon>Mucorineae</taxon>
        <taxon>Rhizopodaceae</taxon>
        <taxon>Rhizopus</taxon>
    </lineage>
</organism>
<dbReference type="Gene3D" id="3.40.1190.20">
    <property type="match status" value="1"/>
</dbReference>
<proteinExistence type="predicted"/>
<gene>
    <name evidence="2" type="ORF">RHIMIDRAFT_236042</name>
</gene>
<dbReference type="AlphaFoldDB" id="A0A2G4SZ53"/>
<dbReference type="STRING" id="1340429.A0A2G4SZ53"/>
<keyword evidence="2" id="KW-0418">Kinase</keyword>
<dbReference type="PANTHER" id="PTHR47098">
    <property type="entry name" value="PROTEIN MAK32"/>
    <property type="match status" value="1"/>
</dbReference>
<dbReference type="InterPro" id="IPR011611">
    <property type="entry name" value="PfkB_dom"/>
</dbReference>
<sequence>MNKAPVLSSVGGLIIDDIYYPDGRKICNVLGGGGVFAIYGMRIWQPSPSSQEIGYIVQKGFDYPQEIDDQLNRLNISLISKYHPDKYTTHGINIFGANDHRDFQYKHPIIRITANDFSESWIKSLRVVHVISSAERAIEIINEWRQRDPESKTQFLWEPLPWACLPENLQEICEACQGIEIISPNHEEIAEMLGYKFEELLSQHSNDFKQTVEYCARLLFDKIKKSTIKLVVRASKYGAIVMTSGCMEWVPAYWDNRTENDKVVDVTGAGNAFCGGYAAGWLHTHDPVRSALYGAVSASYVVEQIGVPSLVEPEQWNQGPSPMDRLSLLETTSVALYEYLPNAENSDLFLSSPNRRVTGPVCIPSDDYSNEFSHI</sequence>
<dbReference type="GeneID" id="35439459"/>
<protein>
    <submittedName>
        <fullName evidence="2">Ribokinase-like protein</fullName>
    </submittedName>
</protein>
<keyword evidence="2" id="KW-0808">Transferase</keyword>
<accession>A0A2G4SZ53</accession>
<dbReference type="Pfam" id="PF00294">
    <property type="entry name" value="PfkB"/>
    <property type="match status" value="1"/>
</dbReference>
<feature type="domain" description="Carbohydrate kinase PfkB" evidence="1">
    <location>
        <begin position="117"/>
        <end position="307"/>
    </location>
</feature>